<dbReference type="AlphaFoldDB" id="A0AAD7SWF0"/>
<evidence type="ECO:0000313" key="3">
    <source>
        <dbReference type="Proteomes" id="UP001221898"/>
    </source>
</evidence>
<dbReference type="Proteomes" id="UP001221898">
    <property type="component" value="Unassembled WGS sequence"/>
</dbReference>
<dbReference type="PANTHER" id="PTHR47331:SF5">
    <property type="entry name" value="RIBONUCLEASE H"/>
    <property type="match status" value="1"/>
</dbReference>
<sequence>MRVAIPTLTDFADWLEYELEVQEDSGKGVSYSKVESSIRKKENRRDSKHVSKTTTILLGTEKAAERHDLASPPMPEAPANSHGVMDRRTAYCPYCNNTDHYLNSCASFKQLNREQKESWIRSNNRCWRCGRGHQAAKCTLKAPCKTCNRKHLLVLHEVNERG</sequence>
<evidence type="ECO:0000313" key="2">
    <source>
        <dbReference type="EMBL" id="KAJ8409960.1"/>
    </source>
</evidence>
<proteinExistence type="predicted"/>
<evidence type="ECO:0000256" key="1">
    <source>
        <dbReference type="SAM" id="MobiDB-lite"/>
    </source>
</evidence>
<gene>
    <name evidence="2" type="ORF">AAFF_G00210010</name>
</gene>
<comment type="caution">
    <text evidence="2">The sequence shown here is derived from an EMBL/GenBank/DDBJ whole genome shotgun (WGS) entry which is preliminary data.</text>
</comment>
<keyword evidence="3" id="KW-1185">Reference proteome</keyword>
<accession>A0AAD7SWF0</accession>
<dbReference type="PANTHER" id="PTHR47331">
    <property type="entry name" value="PHD-TYPE DOMAIN-CONTAINING PROTEIN"/>
    <property type="match status" value="1"/>
</dbReference>
<feature type="region of interest" description="Disordered" evidence="1">
    <location>
        <begin position="61"/>
        <end position="82"/>
    </location>
</feature>
<reference evidence="2" key="1">
    <citation type="journal article" date="2023" name="Science">
        <title>Genome structures resolve the early diversification of teleost fishes.</title>
        <authorList>
            <person name="Parey E."/>
            <person name="Louis A."/>
            <person name="Montfort J."/>
            <person name="Bouchez O."/>
            <person name="Roques C."/>
            <person name="Iampietro C."/>
            <person name="Lluch J."/>
            <person name="Castinel A."/>
            <person name="Donnadieu C."/>
            <person name="Desvignes T."/>
            <person name="Floi Bucao C."/>
            <person name="Jouanno E."/>
            <person name="Wen M."/>
            <person name="Mejri S."/>
            <person name="Dirks R."/>
            <person name="Jansen H."/>
            <person name="Henkel C."/>
            <person name="Chen W.J."/>
            <person name="Zahm M."/>
            <person name="Cabau C."/>
            <person name="Klopp C."/>
            <person name="Thompson A.W."/>
            <person name="Robinson-Rechavi M."/>
            <person name="Braasch I."/>
            <person name="Lecointre G."/>
            <person name="Bobe J."/>
            <person name="Postlethwait J.H."/>
            <person name="Berthelot C."/>
            <person name="Roest Crollius H."/>
            <person name="Guiguen Y."/>
        </authorList>
    </citation>
    <scope>NUCLEOTIDE SEQUENCE</scope>
    <source>
        <strain evidence="2">NC1722</strain>
    </source>
</reference>
<organism evidence="2 3">
    <name type="scientific">Aldrovandia affinis</name>
    <dbReference type="NCBI Taxonomy" id="143900"/>
    <lineage>
        <taxon>Eukaryota</taxon>
        <taxon>Metazoa</taxon>
        <taxon>Chordata</taxon>
        <taxon>Craniata</taxon>
        <taxon>Vertebrata</taxon>
        <taxon>Euteleostomi</taxon>
        <taxon>Actinopterygii</taxon>
        <taxon>Neopterygii</taxon>
        <taxon>Teleostei</taxon>
        <taxon>Notacanthiformes</taxon>
        <taxon>Halosauridae</taxon>
        <taxon>Aldrovandia</taxon>
    </lineage>
</organism>
<protein>
    <submittedName>
        <fullName evidence="2">Uncharacterized protein</fullName>
    </submittedName>
</protein>
<name>A0AAD7SWF0_9TELE</name>
<dbReference type="EMBL" id="JAINUG010000028">
    <property type="protein sequence ID" value="KAJ8409960.1"/>
    <property type="molecule type" value="Genomic_DNA"/>
</dbReference>